<accession>A0A1Z1MJP8</accession>
<evidence type="ECO:0000256" key="5">
    <source>
        <dbReference type="ARBA" id="ARBA00022980"/>
    </source>
</evidence>
<dbReference type="PROSITE" id="PS01169">
    <property type="entry name" value="RIBOSOMAL_L21"/>
    <property type="match status" value="1"/>
</dbReference>
<geneLocation type="chloroplast" evidence="9"/>
<dbReference type="PANTHER" id="PTHR21349">
    <property type="entry name" value="50S RIBOSOMAL PROTEIN L21"/>
    <property type="match status" value="1"/>
</dbReference>
<evidence type="ECO:0000256" key="6">
    <source>
        <dbReference type="ARBA" id="ARBA00023274"/>
    </source>
</evidence>
<keyword evidence="4 7" id="KW-0694">RNA-binding</keyword>
<keyword evidence="2 9" id="KW-0934">Plastid</keyword>
<dbReference type="GO" id="GO:0005762">
    <property type="term" value="C:mitochondrial large ribosomal subunit"/>
    <property type="evidence" value="ECO:0007669"/>
    <property type="project" value="TreeGrafter"/>
</dbReference>
<sequence>MIYAIVEAGGKQLWIQSGQFYDINYIGGQPGDIVSLNKVLLYSQEDSIQIGKPCLNSVSVKAKILRHIKGRKIIVFKIKPKKNARSKRGHRQQLTRLLIQEIA</sequence>
<dbReference type="RefSeq" id="YP_009396933.1">
    <property type="nucleotide sequence ID" value="NC_035285.1"/>
</dbReference>
<evidence type="ECO:0000256" key="8">
    <source>
        <dbReference type="RuleBase" id="RU000563"/>
    </source>
</evidence>
<evidence type="ECO:0000256" key="3">
    <source>
        <dbReference type="ARBA" id="ARBA00022730"/>
    </source>
</evidence>
<comment type="function">
    <text evidence="7 8">This protein binds to 23S rRNA.</text>
</comment>
<keyword evidence="9" id="KW-0150">Chloroplast</keyword>
<evidence type="ECO:0000256" key="2">
    <source>
        <dbReference type="ARBA" id="ARBA00022640"/>
    </source>
</evidence>
<dbReference type="GO" id="GO:0019843">
    <property type="term" value="F:rRNA binding"/>
    <property type="evidence" value="ECO:0007669"/>
    <property type="project" value="UniProtKB-UniRule"/>
</dbReference>
<dbReference type="SUPFAM" id="SSF141091">
    <property type="entry name" value="L21p-like"/>
    <property type="match status" value="1"/>
</dbReference>
<dbReference type="GeneID" id="33359213"/>
<dbReference type="GO" id="GO:0006412">
    <property type="term" value="P:translation"/>
    <property type="evidence" value="ECO:0007669"/>
    <property type="project" value="UniProtKB-UniRule"/>
</dbReference>
<evidence type="ECO:0000256" key="1">
    <source>
        <dbReference type="ARBA" id="ARBA00008563"/>
    </source>
</evidence>
<comment type="similarity">
    <text evidence="1 7 8">Belongs to the bacterial ribosomal protein bL21 family.</text>
</comment>
<comment type="subcellular location">
    <subcellularLocation>
        <location evidence="7">Plastid</location>
        <location evidence="7">Chloroplast</location>
    </subcellularLocation>
</comment>
<dbReference type="InterPro" id="IPR018258">
    <property type="entry name" value="Ribosomal_bL21_CS"/>
</dbReference>
<dbReference type="InterPro" id="IPR001787">
    <property type="entry name" value="Ribosomal_bL21"/>
</dbReference>
<evidence type="ECO:0000256" key="4">
    <source>
        <dbReference type="ARBA" id="ARBA00022884"/>
    </source>
</evidence>
<keyword evidence="6 7" id="KW-0687">Ribonucleoprotein</keyword>
<evidence type="ECO:0000313" key="9">
    <source>
        <dbReference type="EMBL" id="ARW66119.1"/>
    </source>
</evidence>
<evidence type="ECO:0000256" key="7">
    <source>
        <dbReference type="HAMAP-Rule" id="MF_01363"/>
    </source>
</evidence>
<dbReference type="EMBL" id="MF101441">
    <property type="protein sequence ID" value="ARW66119.1"/>
    <property type="molecule type" value="Genomic_DNA"/>
</dbReference>
<keyword evidence="3 7" id="KW-0699">rRNA-binding</keyword>
<keyword evidence="5 7" id="KW-0689">Ribosomal protein</keyword>
<name>A0A1Z1MJP8_SPYFI</name>
<dbReference type="GO" id="GO:0003735">
    <property type="term" value="F:structural constituent of ribosome"/>
    <property type="evidence" value="ECO:0007669"/>
    <property type="project" value="InterPro"/>
</dbReference>
<dbReference type="InterPro" id="IPR036164">
    <property type="entry name" value="bL21-like_sf"/>
</dbReference>
<dbReference type="HAMAP" id="MF_01363">
    <property type="entry name" value="Ribosomal_bL21"/>
    <property type="match status" value="1"/>
</dbReference>
<dbReference type="InterPro" id="IPR028909">
    <property type="entry name" value="bL21-like"/>
</dbReference>
<dbReference type="AlphaFoldDB" id="A0A1Z1MJP8"/>
<dbReference type="GO" id="GO:0009507">
    <property type="term" value="C:chloroplast"/>
    <property type="evidence" value="ECO:0007669"/>
    <property type="project" value="UniProtKB-SubCell"/>
</dbReference>
<dbReference type="Pfam" id="PF00829">
    <property type="entry name" value="Ribosomal_L21p"/>
    <property type="match status" value="1"/>
</dbReference>
<protein>
    <recommendedName>
        <fullName evidence="7">Large ribosomal subunit protein bL21c</fullName>
    </recommendedName>
</protein>
<organism evidence="9">
    <name type="scientific">Spyridia filamentosa</name>
    <name type="common">Red alga</name>
    <name type="synonym">Fucus filamentosus</name>
    <dbReference type="NCBI Taxonomy" id="196632"/>
    <lineage>
        <taxon>Eukaryota</taxon>
        <taxon>Rhodophyta</taxon>
        <taxon>Florideophyceae</taxon>
        <taxon>Rhodymeniophycidae</taxon>
        <taxon>Ceramiales</taxon>
        <taxon>Spyridiaceae</taxon>
        <taxon>Spyridia</taxon>
    </lineage>
</organism>
<comment type="subunit">
    <text evidence="7 8">Part of the 50S ribosomal subunit.</text>
</comment>
<gene>
    <name evidence="7 9" type="primary">rpl21</name>
</gene>
<dbReference type="PANTHER" id="PTHR21349:SF7">
    <property type="entry name" value="LARGE RIBOSOMAL SUBUNIT PROTEIN BL21C"/>
    <property type="match status" value="1"/>
</dbReference>
<dbReference type="NCBIfam" id="TIGR00061">
    <property type="entry name" value="L21"/>
    <property type="match status" value="1"/>
</dbReference>
<proteinExistence type="inferred from homology"/>
<reference evidence="9" key="1">
    <citation type="journal article" date="2017" name="J. Phycol.">
        <title>Analysis of chloroplast genomes and a supermatrix inform reclassification of the Rhodomelaceae (Rhodophyta).</title>
        <authorList>
            <person name="Diaz-Tapia P."/>
            <person name="Maggs C.A."/>
            <person name="West J.A."/>
            <person name="Verbruggen H."/>
        </authorList>
    </citation>
    <scope>NUCLEOTIDE SEQUENCE</scope>
    <source>
        <strain evidence="9">PD1020</strain>
    </source>
</reference>